<sequence>MMDNLRIVLIVIASLVIIALLIHGFWINKKERSHLFESKRQSRNKLDSNDLSWQDSRSFEEDFNDNFTDDLHSRDIIAKRSDESVSNSSPTFFDNSAKDFIIESQPSIPIQRDLFAEEDPLYAKNSNQHQPNNTFDSHIDERPEVESIKPSPIKDNPITFMPEKELSESLEQENKQTEQTEQKDSQNDVLVLHVTGLNGENIRGDLLLSSIIQSGFQFGEMQIFHRHLDPAGNGPVLFSLANMVKPGTLDPETMHEFSTPGVSIFMMIPSYGNTSQNFKLMLQSVQRIADDVNGVVLDHQHHMLTPQEIDSYKKRIKAICNG</sequence>
<name>A0ABR7QWB5_9GAMM</name>
<dbReference type="NCBIfam" id="TIGR02205">
    <property type="entry name" value="septum_zipA"/>
    <property type="match status" value="1"/>
</dbReference>
<organism evidence="12 13">
    <name type="scientific">Frischella japonica</name>
    <dbReference type="NCBI Taxonomy" id="2741544"/>
    <lineage>
        <taxon>Bacteria</taxon>
        <taxon>Pseudomonadati</taxon>
        <taxon>Pseudomonadota</taxon>
        <taxon>Gammaproteobacteria</taxon>
        <taxon>Orbales</taxon>
        <taxon>Orbaceae</taxon>
        <taxon>Frischella</taxon>
    </lineage>
</organism>
<evidence type="ECO:0000259" key="11">
    <source>
        <dbReference type="SMART" id="SM00771"/>
    </source>
</evidence>
<dbReference type="InterPro" id="IPR036765">
    <property type="entry name" value="ZipA_FtsZ-bd_C_sf"/>
</dbReference>
<keyword evidence="13" id="KW-1185">Reference proteome</keyword>
<comment type="function">
    <text evidence="8 9">Essential cell division protein that stabilizes the FtsZ protofilaments by cross-linking them and that serves as a cytoplasmic membrane anchor for the Z ring. Also required for the recruitment to the septal ring of downstream cell division proteins.</text>
</comment>
<dbReference type="HAMAP" id="MF_00509">
    <property type="entry name" value="ZipA"/>
    <property type="match status" value="1"/>
</dbReference>
<keyword evidence="3 8" id="KW-0132">Cell division</keyword>
<keyword evidence="1 8" id="KW-1003">Cell membrane</keyword>
<gene>
    <name evidence="8 12" type="primary">zipA</name>
    <name evidence="12" type="ORF">FcAc13_04185</name>
</gene>
<evidence type="ECO:0000256" key="8">
    <source>
        <dbReference type="HAMAP-Rule" id="MF_00509"/>
    </source>
</evidence>
<evidence type="ECO:0000256" key="7">
    <source>
        <dbReference type="ARBA" id="ARBA00023306"/>
    </source>
</evidence>
<dbReference type="RefSeq" id="WP_187754954.1">
    <property type="nucleotide sequence ID" value="NZ_JABURY010000010.1"/>
</dbReference>
<reference evidence="12 13" key="1">
    <citation type="submission" date="2020-06" db="EMBL/GenBank/DDBJ databases">
        <title>Frischella cerana isolated from Apis cerana gut homogenate.</title>
        <authorList>
            <person name="Wolter L.A."/>
            <person name="Suenami S."/>
            <person name="Miyazaki R."/>
        </authorList>
    </citation>
    <scope>NUCLEOTIDE SEQUENCE [LARGE SCALE GENOMIC DNA]</scope>
    <source>
        <strain evidence="12 13">Ac13</strain>
    </source>
</reference>
<dbReference type="Pfam" id="PF04354">
    <property type="entry name" value="ZipA_C"/>
    <property type="match status" value="1"/>
</dbReference>
<evidence type="ECO:0000256" key="9">
    <source>
        <dbReference type="RuleBase" id="RU003612"/>
    </source>
</evidence>
<evidence type="ECO:0000313" key="13">
    <source>
        <dbReference type="Proteomes" id="UP000651208"/>
    </source>
</evidence>
<keyword evidence="4 8" id="KW-0812">Transmembrane</keyword>
<evidence type="ECO:0000256" key="2">
    <source>
        <dbReference type="ARBA" id="ARBA00022519"/>
    </source>
</evidence>
<dbReference type="InterPro" id="IPR007449">
    <property type="entry name" value="ZipA_FtsZ-bd_C"/>
</dbReference>
<dbReference type="PANTHER" id="PTHR38685:SF1">
    <property type="entry name" value="CELL DIVISION PROTEIN ZIPA"/>
    <property type="match status" value="1"/>
</dbReference>
<evidence type="ECO:0000256" key="4">
    <source>
        <dbReference type="ARBA" id="ARBA00022692"/>
    </source>
</evidence>
<evidence type="ECO:0000256" key="3">
    <source>
        <dbReference type="ARBA" id="ARBA00022618"/>
    </source>
</evidence>
<comment type="caution">
    <text evidence="12">The sequence shown here is derived from an EMBL/GenBank/DDBJ whole genome shotgun (WGS) entry which is preliminary data.</text>
</comment>
<feature type="transmembrane region" description="Helical" evidence="8">
    <location>
        <begin position="7"/>
        <end position="26"/>
    </location>
</feature>
<evidence type="ECO:0000256" key="1">
    <source>
        <dbReference type="ARBA" id="ARBA00022475"/>
    </source>
</evidence>
<comment type="subunit">
    <text evidence="8">Interacts with FtsZ via their C-terminal domains.</text>
</comment>
<protein>
    <recommendedName>
        <fullName evidence="8 9">Cell division protein ZipA</fullName>
    </recommendedName>
</protein>
<keyword evidence="6 8" id="KW-0472">Membrane</keyword>
<keyword evidence="7 8" id="KW-0131">Cell cycle</keyword>
<dbReference type="SUPFAM" id="SSF64383">
    <property type="entry name" value="Cell-division protein ZipA, C-terminal domain"/>
    <property type="match status" value="1"/>
</dbReference>
<evidence type="ECO:0000256" key="5">
    <source>
        <dbReference type="ARBA" id="ARBA00022989"/>
    </source>
</evidence>
<accession>A0ABR7QWB5</accession>
<dbReference type="GO" id="GO:0051301">
    <property type="term" value="P:cell division"/>
    <property type="evidence" value="ECO:0007669"/>
    <property type="project" value="UniProtKB-KW"/>
</dbReference>
<evidence type="ECO:0000313" key="12">
    <source>
        <dbReference type="EMBL" id="MBC9130504.1"/>
    </source>
</evidence>
<proteinExistence type="inferred from homology"/>
<dbReference type="SMART" id="SM00771">
    <property type="entry name" value="ZipA_C"/>
    <property type="match status" value="1"/>
</dbReference>
<dbReference type="Proteomes" id="UP000651208">
    <property type="component" value="Unassembled WGS sequence"/>
</dbReference>
<dbReference type="InterPro" id="IPR011919">
    <property type="entry name" value="Cell_div_ZipA"/>
</dbReference>
<dbReference type="EMBL" id="JABURY010000010">
    <property type="protein sequence ID" value="MBC9130504.1"/>
    <property type="molecule type" value="Genomic_DNA"/>
</dbReference>
<feature type="domain" description="ZipA C-terminal FtsZ-binding" evidence="11">
    <location>
        <begin position="186"/>
        <end position="316"/>
    </location>
</feature>
<comment type="similarity">
    <text evidence="8 9">Belongs to the ZipA family.</text>
</comment>
<comment type="subcellular location">
    <subcellularLocation>
        <location evidence="8">Cell inner membrane</location>
        <topology evidence="8">Single-pass type I membrane protein</topology>
    </subcellularLocation>
    <text evidence="8">Localizes to the Z ring in an FtsZ-dependent manner.</text>
</comment>
<dbReference type="Gene3D" id="3.30.1400.10">
    <property type="entry name" value="ZipA, C-terminal FtsZ-binding domain"/>
    <property type="match status" value="1"/>
</dbReference>
<keyword evidence="5 8" id="KW-1133">Transmembrane helix</keyword>
<keyword evidence="2 8" id="KW-0997">Cell inner membrane</keyword>
<feature type="region of interest" description="Disordered" evidence="10">
    <location>
        <begin position="166"/>
        <end position="185"/>
    </location>
</feature>
<evidence type="ECO:0000256" key="10">
    <source>
        <dbReference type="SAM" id="MobiDB-lite"/>
    </source>
</evidence>
<evidence type="ECO:0000256" key="6">
    <source>
        <dbReference type="ARBA" id="ARBA00023136"/>
    </source>
</evidence>
<dbReference type="PANTHER" id="PTHR38685">
    <property type="entry name" value="CELL DIVISION PROTEIN ZIPA"/>
    <property type="match status" value="1"/>
</dbReference>